<keyword evidence="3" id="KW-1185">Reference proteome</keyword>
<dbReference type="Gene3D" id="2.160.20.80">
    <property type="entry name" value="E3 ubiquitin-protein ligase SopA"/>
    <property type="match status" value="2"/>
</dbReference>
<dbReference type="InterPro" id="IPR051082">
    <property type="entry name" value="Pentapeptide-BTB/POZ_domain"/>
</dbReference>
<evidence type="ECO:0000313" key="2">
    <source>
        <dbReference type="EMBL" id="MBR0651789.1"/>
    </source>
</evidence>
<evidence type="ECO:0000313" key="3">
    <source>
        <dbReference type="Proteomes" id="UP000698752"/>
    </source>
</evidence>
<feature type="domain" description="DUF2169" evidence="1">
    <location>
        <begin position="60"/>
        <end position="294"/>
    </location>
</feature>
<dbReference type="SUPFAM" id="SSF141571">
    <property type="entry name" value="Pentapeptide repeat-like"/>
    <property type="match status" value="2"/>
</dbReference>
<dbReference type="Pfam" id="PF00805">
    <property type="entry name" value="Pentapeptide"/>
    <property type="match status" value="5"/>
</dbReference>
<comment type="caution">
    <text evidence="2">The sequence shown here is derived from an EMBL/GenBank/DDBJ whole genome shotgun (WGS) entry which is preliminary data.</text>
</comment>
<gene>
    <name evidence="2" type="ORF">GXW78_19120</name>
</gene>
<protein>
    <submittedName>
        <fullName evidence="2">DUF2169 domain-containing protein</fullName>
    </submittedName>
</protein>
<organism evidence="2 3">
    <name type="scientific">Neoroseomonas terrae</name>
    <dbReference type="NCBI Taxonomy" id="424799"/>
    <lineage>
        <taxon>Bacteria</taxon>
        <taxon>Pseudomonadati</taxon>
        <taxon>Pseudomonadota</taxon>
        <taxon>Alphaproteobacteria</taxon>
        <taxon>Acetobacterales</taxon>
        <taxon>Acetobacteraceae</taxon>
        <taxon>Neoroseomonas</taxon>
    </lineage>
</organism>
<dbReference type="PANTHER" id="PTHR14136">
    <property type="entry name" value="BTB_POZ DOMAIN-CONTAINING PROTEIN KCTD9"/>
    <property type="match status" value="1"/>
</dbReference>
<reference evidence="3" key="1">
    <citation type="journal article" date="2021" name="Syst. Appl. Microbiol.">
        <title>Roseomonas hellenica sp. nov., isolated from roots of wild-growing Alkanna tinctoria.</title>
        <authorList>
            <person name="Rat A."/>
            <person name="Naranjo H.D."/>
            <person name="Lebbe L."/>
            <person name="Cnockaert M."/>
            <person name="Krigas N."/>
            <person name="Grigoriadou K."/>
            <person name="Maloupa E."/>
            <person name="Willems A."/>
        </authorList>
    </citation>
    <scope>NUCLEOTIDE SEQUENCE [LARGE SCALE GENOMIC DNA]</scope>
    <source>
        <strain evidence="3">LMG 31159</strain>
    </source>
</reference>
<dbReference type="Pfam" id="PF09937">
    <property type="entry name" value="DUF2169"/>
    <property type="match status" value="1"/>
</dbReference>
<dbReference type="EMBL" id="JAAEDI010000021">
    <property type="protein sequence ID" value="MBR0651789.1"/>
    <property type="molecule type" value="Genomic_DNA"/>
</dbReference>
<proteinExistence type="predicted"/>
<accession>A0ABS5EL88</accession>
<dbReference type="PANTHER" id="PTHR14136:SF17">
    <property type="entry name" value="BTB_POZ DOMAIN-CONTAINING PROTEIN KCTD9"/>
    <property type="match status" value="1"/>
</dbReference>
<dbReference type="InterPro" id="IPR001646">
    <property type="entry name" value="5peptide_repeat"/>
</dbReference>
<name>A0ABS5EL88_9PROT</name>
<dbReference type="Proteomes" id="UP000698752">
    <property type="component" value="Unassembled WGS sequence"/>
</dbReference>
<dbReference type="InterPro" id="IPR018683">
    <property type="entry name" value="DUF2169"/>
</dbReference>
<evidence type="ECO:0000259" key="1">
    <source>
        <dbReference type="Pfam" id="PF09937"/>
    </source>
</evidence>
<sequence>MMKTFKPLALASMSRPIEFQRRFFLGVSAISFCPIGDEPGLLGEVAMWKFLAEVLPPGVPLDPALPKMAAEFLVTGSAFAPGGVPAQTVTVTARLAGVTKQLAAVGDRWIEDGVPTPPRPFQEMPLGWDRSYGGPNYADNPLGRGIEEMPIQGVGMRVMLPNVVLPQGASRPAAPAPINFGPIDIAWPQRAKLSGTHNQRWLEQEFPGFAGDTDWRILLAGPPDQRFPGFLRGDEDYALTNLHPQEPELTGRLPGIQPRILLQRRGAERLEDVPLSLTTVWFFPAHKRLVMIHHGRVRVEEEDARDVTRLVLGADMLGALRPAAAFDDVVAARMHPETGALEALRDSALVPAALILPDPEMEAERKRNEEQGLLRMRGQARELREYERERQRLTALGLDPARYGPPPPRPQEPVPSLEQLPAIIERVQAEAKRAKVDGEAFIAAREAETNAAAKAAGMVPADPRRPLAGPPSFSAAAKRAEFEAAAAQGEARGEDMSVLRRMLADAATEKMWREAEDGERKGYLLTADGQRPAPLRDRAASAVLRARLMDGRRDGRRLDLCGADLSGLDLSGFDLSEAWLDGAILTGARLVRATLKRAVLAHARLESVNFAGADLEDANLGRAMLAGADLSGALLRDAALRGADLRGARLVQADLTNAAVGEAIFEGADLSGALADNIVLNEAHLAGVTARGTRFGAAVLMKVNMEGADLSGAILDKASLLSVRAAGAVFAGAALSGTVFVEGCDLSGARFDGARGRNTNFRGSKLDSAAFDGAVLDGADFSDCSLQGASFDLARAREARFVVADLRGARVTRADLMGASLARADIRGADFSDTSLYEADLARIHGDTETRFDRVQRTRVRLNPRRVPA</sequence>